<dbReference type="GO" id="GO:0008483">
    <property type="term" value="F:transaminase activity"/>
    <property type="evidence" value="ECO:0007669"/>
    <property type="project" value="UniProtKB-KW"/>
</dbReference>
<comment type="similarity">
    <text evidence="2 3">Belongs to the DegT/DnrJ/EryC1 family.</text>
</comment>
<dbReference type="PANTHER" id="PTHR30244">
    <property type="entry name" value="TRANSAMINASE"/>
    <property type="match status" value="1"/>
</dbReference>
<evidence type="ECO:0000256" key="1">
    <source>
        <dbReference type="ARBA" id="ARBA00022898"/>
    </source>
</evidence>
<dbReference type="RefSeq" id="WP_219865863.1">
    <property type="nucleotide sequence ID" value="NZ_JASSQD010000001.1"/>
</dbReference>
<dbReference type="PANTHER" id="PTHR30244:SF34">
    <property type="entry name" value="DTDP-4-AMINO-4,6-DIDEOXYGALACTOSE TRANSAMINASE"/>
    <property type="match status" value="1"/>
</dbReference>
<evidence type="ECO:0000313" key="6">
    <source>
        <dbReference type="Proteomes" id="UP001223547"/>
    </source>
</evidence>
<evidence type="ECO:0000256" key="2">
    <source>
        <dbReference type="ARBA" id="ARBA00037999"/>
    </source>
</evidence>
<dbReference type="Gene3D" id="3.90.1150.10">
    <property type="entry name" value="Aspartate Aminotransferase, domain 1"/>
    <property type="match status" value="1"/>
</dbReference>
<dbReference type="Gene3D" id="3.40.640.10">
    <property type="entry name" value="Type I PLP-dependent aspartate aminotransferase-like (Major domain)"/>
    <property type="match status" value="1"/>
</dbReference>
<keyword evidence="6" id="KW-1185">Reference proteome</keyword>
<dbReference type="EMBL" id="JASSQD010000001">
    <property type="protein sequence ID" value="MDK9557681.1"/>
    <property type="molecule type" value="Genomic_DNA"/>
</dbReference>
<evidence type="ECO:0000256" key="3">
    <source>
        <dbReference type="RuleBase" id="RU004508"/>
    </source>
</evidence>
<gene>
    <name evidence="5" type="ORF">QQF73_08605</name>
</gene>
<accession>A0ABT7HBD0</accession>
<sequence length="381" mass="41599">MLGKLRPVGSRIPNPDAVSTTEKFPWHRDYRAEFTSSGTAALAMAISLAVSRKAAISPPEVIIPAYGCPDLVAAIVANGGKPVLADLIPDTGVMDESQVRGAVTSQTVAVVAAGLLGFPERLEVLAKICNDLELFLIEDSAQCFPPASTENPWADAVVVSFGRGKPINLMGGGALLVRVELEKDARDVIERFPLLKAKAGVIWRLKRRLFHLLMARYPFFVLEKLPFLNIGDTKYQECSAICRVAMSELMVLAGIDDFFSRPLTYPLYDRELKPLEQFGWKKLEGEGASVQNPRIRYGLLAPTEDVRDQACRALNSSGIGASRFYGQTLAKIEGLQDLCGSGYFPVAEDFASRLLTLPCHEDVKADDVALVARILLGLYEN</sequence>
<organism evidence="5 6">
    <name type="scientific">Marinobacter albus</name>
    <dbReference type="NCBI Taxonomy" id="3030833"/>
    <lineage>
        <taxon>Bacteria</taxon>
        <taxon>Pseudomonadati</taxon>
        <taxon>Pseudomonadota</taxon>
        <taxon>Gammaproteobacteria</taxon>
        <taxon>Pseudomonadales</taxon>
        <taxon>Marinobacteraceae</taxon>
        <taxon>Marinobacter</taxon>
    </lineage>
</organism>
<dbReference type="InterPro" id="IPR015422">
    <property type="entry name" value="PyrdxlP-dep_Trfase_small"/>
</dbReference>
<evidence type="ECO:0000256" key="4">
    <source>
        <dbReference type="SAM" id="MobiDB-lite"/>
    </source>
</evidence>
<dbReference type="InterPro" id="IPR015424">
    <property type="entry name" value="PyrdxlP-dep_Trfase"/>
</dbReference>
<dbReference type="Pfam" id="PF01041">
    <property type="entry name" value="DegT_DnrJ_EryC1"/>
    <property type="match status" value="1"/>
</dbReference>
<dbReference type="Proteomes" id="UP001223547">
    <property type="component" value="Unassembled WGS sequence"/>
</dbReference>
<evidence type="ECO:0000313" key="5">
    <source>
        <dbReference type="EMBL" id="MDK9557681.1"/>
    </source>
</evidence>
<protein>
    <submittedName>
        <fullName evidence="5">DegT/DnrJ/EryC1/StrS family aminotransferase</fullName>
    </submittedName>
</protein>
<proteinExistence type="inferred from homology"/>
<feature type="region of interest" description="Disordered" evidence="4">
    <location>
        <begin position="1"/>
        <end position="20"/>
    </location>
</feature>
<dbReference type="InterPro" id="IPR015421">
    <property type="entry name" value="PyrdxlP-dep_Trfase_major"/>
</dbReference>
<keyword evidence="5" id="KW-0808">Transferase</keyword>
<dbReference type="SUPFAM" id="SSF53383">
    <property type="entry name" value="PLP-dependent transferases"/>
    <property type="match status" value="1"/>
</dbReference>
<keyword evidence="1 3" id="KW-0663">Pyridoxal phosphate</keyword>
<dbReference type="InterPro" id="IPR000653">
    <property type="entry name" value="DegT/StrS_aminotransferase"/>
</dbReference>
<name>A0ABT7HBD0_9GAMM</name>
<comment type="caution">
    <text evidence="5">The sequence shown here is derived from an EMBL/GenBank/DDBJ whole genome shotgun (WGS) entry which is preliminary data.</text>
</comment>
<keyword evidence="5" id="KW-0032">Aminotransferase</keyword>
<reference evidence="5 6" key="1">
    <citation type="submission" date="2023-05" db="EMBL/GenBank/DDBJ databases">
        <title>Marinobacter albus sp. nov., a marine bacterium isolated from sand in a coastal intertidal zone of huludao.</title>
        <authorList>
            <person name="Deng T."/>
        </authorList>
    </citation>
    <scope>NUCLEOTIDE SEQUENCE [LARGE SCALE GENOMIC DNA]</scope>
    <source>
        <strain evidence="5 6">M216</strain>
    </source>
</reference>